<dbReference type="InterPro" id="IPR023349">
    <property type="entry name" value="NH3_CH4_mOase_C_sf"/>
</dbReference>
<keyword evidence="1" id="KW-1133">Transmembrane helix</keyword>
<dbReference type="AlphaFoldDB" id="A0A841JWQ0"/>
<dbReference type="EMBL" id="JACHEK010000008">
    <property type="protein sequence ID" value="MBB6145833.1"/>
    <property type="molecule type" value="Genomic_DNA"/>
</dbReference>
<dbReference type="OrthoDB" id="919086at2"/>
<accession>A0A841JWQ0</accession>
<feature type="transmembrane region" description="Helical" evidence="1">
    <location>
        <begin position="135"/>
        <end position="154"/>
    </location>
</feature>
<feature type="transmembrane region" description="Helical" evidence="1">
    <location>
        <begin position="97"/>
        <end position="115"/>
    </location>
</feature>
<evidence type="ECO:0000313" key="2">
    <source>
        <dbReference type="EMBL" id="MBB6145833.1"/>
    </source>
</evidence>
<comment type="caution">
    <text evidence="2">The sequence shown here is derived from an EMBL/GenBank/DDBJ whole genome shotgun (WGS) entry which is preliminary data.</text>
</comment>
<gene>
    <name evidence="2" type="ORF">HNQ77_003803</name>
</gene>
<protein>
    <submittedName>
        <fullName evidence="2">Branched-subunit amino acid transport protein</fullName>
    </submittedName>
</protein>
<dbReference type="Gene3D" id="1.20.1050.50">
    <property type="entry name" value="Particulate methane monooxygenase subunit c2. Chain: C"/>
    <property type="match status" value="1"/>
</dbReference>
<feature type="transmembrane region" description="Helical" evidence="1">
    <location>
        <begin position="18"/>
        <end position="36"/>
    </location>
</feature>
<feature type="transmembrane region" description="Helical" evidence="1">
    <location>
        <begin position="295"/>
        <end position="313"/>
    </location>
</feature>
<sequence length="390" mass="43066">MATLSTAHPSAKLPRIPWYLWCAALAVTSVTIGAHWDVSWHRSIGRDSFWTPAHMAIYACGVLAGICCGYLILFTTFAPRPQMADTSVRVLGFRGPIGAFIAAWGGIAMLTSAPFDNWWHNAYGLDVKIISPPHTLLMIGIWGVCIGALFLIAAAMNRSADIPARATQFRQLQLLFLYIAGLMLVLSMFFRMEYTWDVNLHSASAYIAVAIGTPLYFAAAHICSRNRWAATWMTLIYSVFIIGLILILPLFPAEPKLGPVFQHVTQFIPPRFPVLLIVPAILCDLLMARAEKLKPLLLSLVAGPVFVLSLVAAEWPFASFLMSPAAANRFFGTAYHDYGTPPWSADVLRHFIAPQSGLALWKGLAMAMVYAAISTWIGLALGRWMKRIQR</sequence>
<feature type="transmembrane region" description="Helical" evidence="1">
    <location>
        <begin position="204"/>
        <end position="223"/>
    </location>
</feature>
<dbReference type="Proteomes" id="UP000538666">
    <property type="component" value="Unassembled WGS sequence"/>
</dbReference>
<keyword evidence="1" id="KW-0472">Membrane</keyword>
<organism evidence="2 3">
    <name type="scientific">Silvibacterium bohemicum</name>
    <dbReference type="NCBI Taxonomy" id="1577686"/>
    <lineage>
        <taxon>Bacteria</taxon>
        <taxon>Pseudomonadati</taxon>
        <taxon>Acidobacteriota</taxon>
        <taxon>Terriglobia</taxon>
        <taxon>Terriglobales</taxon>
        <taxon>Acidobacteriaceae</taxon>
        <taxon>Silvibacterium</taxon>
    </lineage>
</organism>
<dbReference type="RefSeq" id="WP_050060856.1">
    <property type="nucleotide sequence ID" value="NZ_JACHEK010000008.1"/>
</dbReference>
<keyword evidence="1" id="KW-0812">Transmembrane</keyword>
<feature type="transmembrane region" description="Helical" evidence="1">
    <location>
        <begin position="359"/>
        <end position="381"/>
    </location>
</feature>
<feature type="transmembrane region" description="Helical" evidence="1">
    <location>
        <begin position="175"/>
        <end position="192"/>
    </location>
</feature>
<evidence type="ECO:0000313" key="3">
    <source>
        <dbReference type="Proteomes" id="UP000538666"/>
    </source>
</evidence>
<feature type="transmembrane region" description="Helical" evidence="1">
    <location>
        <begin position="56"/>
        <end position="77"/>
    </location>
</feature>
<reference evidence="2 3" key="1">
    <citation type="submission" date="2020-08" db="EMBL/GenBank/DDBJ databases">
        <title>Genomic Encyclopedia of Type Strains, Phase IV (KMG-IV): sequencing the most valuable type-strain genomes for metagenomic binning, comparative biology and taxonomic classification.</title>
        <authorList>
            <person name="Goeker M."/>
        </authorList>
    </citation>
    <scope>NUCLEOTIDE SEQUENCE [LARGE SCALE GENOMIC DNA]</scope>
    <source>
        <strain evidence="2 3">DSM 103733</strain>
    </source>
</reference>
<feature type="transmembrane region" description="Helical" evidence="1">
    <location>
        <begin position="230"/>
        <end position="251"/>
    </location>
</feature>
<evidence type="ECO:0000256" key="1">
    <source>
        <dbReference type="SAM" id="Phobius"/>
    </source>
</evidence>
<proteinExistence type="predicted"/>
<feature type="transmembrane region" description="Helical" evidence="1">
    <location>
        <begin position="271"/>
        <end position="288"/>
    </location>
</feature>
<keyword evidence="3" id="KW-1185">Reference proteome</keyword>
<name>A0A841JWQ0_9BACT</name>